<evidence type="ECO:0000313" key="4">
    <source>
        <dbReference type="EMBL" id="SEB51915.1"/>
    </source>
</evidence>
<dbReference type="InterPro" id="IPR036942">
    <property type="entry name" value="Beta-barrel_TonB_sf"/>
</dbReference>
<keyword evidence="3" id="KW-0998">Cell outer membrane</keyword>
<evidence type="ECO:0000256" key="2">
    <source>
        <dbReference type="ARBA" id="ARBA00023136"/>
    </source>
</evidence>
<organism evidence="4 5">
    <name type="scientific">Nitratireductor aquibiodomus</name>
    <dbReference type="NCBI Taxonomy" id="204799"/>
    <lineage>
        <taxon>Bacteria</taxon>
        <taxon>Pseudomonadati</taxon>
        <taxon>Pseudomonadota</taxon>
        <taxon>Alphaproteobacteria</taxon>
        <taxon>Hyphomicrobiales</taxon>
        <taxon>Phyllobacteriaceae</taxon>
        <taxon>Nitratireductor</taxon>
    </lineage>
</organism>
<protein>
    <submittedName>
        <fullName evidence="4">Uncharacterized protein</fullName>
    </submittedName>
</protein>
<dbReference type="GO" id="GO:0009279">
    <property type="term" value="C:cell outer membrane"/>
    <property type="evidence" value="ECO:0007669"/>
    <property type="project" value="UniProtKB-SubCell"/>
</dbReference>
<keyword evidence="2" id="KW-0472">Membrane</keyword>
<gene>
    <name evidence="4" type="ORF">SAMN05216452_1852</name>
</gene>
<proteinExistence type="predicted"/>
<keyword evidence="5" id="KW-1185">Reference proteome</keyword>
<dbReference type="AlphaFoldDB" id="A0A1H4K1B8"/>
<reference evidence="5" key="1">
    <citation type="submission" date="2016-10" db="EMBL/GenBank/DDBJ databases">
        <authorList>
            <person name="Varghese N."/>
            <person name="Submissions S."/>
        </authorList>
    </citation>
    <scope>NUCLEOTIDE SEQUENCE [LARGE SCALE GENOMIC DNA]</scope>
    <source>
        <strain evidence="5">ES.061</strain>
    </source>
</reference>
<evidence type="ECO:0000256" key="1">
    <source>
        <dbReference type="ARBA" id="ARBA00004442"/>
    </source>
</evidence>
<evidence type="ECO:0000256" key="3">
    <source>
        <dbReference type="ARBA" id="ARBA00023237"/>
    </source>
</evidence>
<comment type="subcellular location">
    <subcellularLocation>
        <location evidence="1">Cell outer membrane</location>
    </subcellularLocation>
</comment>
<sequence>MCSAYKFLSHPDVVKTGAATKESASLGHPTRPLNKMLCFPHNTRLKVTPHNVIKAVPGHMALAWASYRPMGNWEGFKAGFGLRYIGETWDVTLAARNLFDKTYVSSCLAHGDCFYGDRRTVNLTVARKF</sequence>
<evidence type="ECO:0000313" key="5">
    <source>
        <dbReference type="Proteomes" id="UP000199064"/>
    </source>
</evidence>
<dbReference type="Proteomes" id="UP000199064">
    <property type="component" value="Unassembled WGS sequence"/>
</dbReference>
<dbReference type="EMBL" id="FNSL01000001">
    <property type="protein sequence ID" value="SEB51915.1"/>
    <property type="molecule type" value="Genomic_DNA"/>
</dbReference>
<dbReference type="SUPFAM" id="SSF56935">
    <property type="entry name" value="Porins"/>
    <property type="match status" value="1"/>
</dbReference>
<accession>A0A1H4K1B8</accession>
<dbReference type="Gene3D" id="2.40.170.20">
    <property type="entry name" value="TonB-dependent receptor, beta-barrel domain"/>
    <property type="match status" value="1"/>
</dbReference>
<name>A0A1H4K1B8_9HYPH</name>